<name>A0A6P2IXB7_BURL3</name>
<dbReference type="Gene3D" id="1.10.530.10">
    <property type="match status" value="1"/>
</dbReference>
<dbReference type="CDD" id="cd12797">
    <property type="entry name" value="M23_peptidase"/>
    <property type="match status" value="1"/>
</dbReference>
<gene>
    <name evidence="1" type="ORF">BLA15945_01533</name>
</gene>
<dbReference type="InterPro" id="IPR023346">
    <property type="entry name" value="Lysozyme-like_dom_sf"/>
</dbReference>
<dbReference type="RefSeq" id="WP_254613767.1">
    <property type="nucleotide sequence ID" value="NZ_CABVPU010000004.1"/>
</dbReference>
<dbReference type="SUPFAM" id="SSF53955">
    <property type="entry name" value="Lysozyme-like"/>
    <property type="match status" value="1"/>
</dbReference>
<protein>
    <submittedName>
        <fullName evidence="1">Peptidase M23</fullName>
    </submittedName>
</protein>
<dbReference type="InterPro" id="IPR011055">
    <property type="entry name" value="Dup_hybrid_motif"/>
</dbReference>
<dbReference type="Proteomes" id="UP000494174">
    <property type="component" value="Unassembled WGS sequence"/>
</dbReference>
<dbReference type="AlphaFoldDB" id="A0A6P2IXB7"/>
<accession>A0A6P2IXB7</accession>
<dbReference type="Gene3D" id="2.70.70.10">
    <property type="entry name" value="Glucose Permease (Domain IIA)"/>
    <property type="match status" value="1"/>
</dbReference>
<proteinExistence type="predicted"/>
<dbReference type="EMBL" id="CABVPU010000004">
    <property type="protein sequence ID" value="VWB34459.1"/>
    <property type="molecule type" value="Genomic_DNA"/>
</dbReference>
<evidence type="ECO:0000313" key="1">
    <source>
        <dbReference type="EMBL" id="VWB34459.1"/>
    </source>
</evidence>
<evidence type="ECO:0000313" key="2">
    <source>
        <dbReference type="Proteomes" id="UP000494174"/>
    </source>
</evidence>
<sequence length="779" mass="87328">MIISPPFLPEAGLVAPTGTNPDPMMDAVDQFECAHGIFPIAFDRRWHCGVHLQPSTQAKVYAIADGEVVAYRVCQHGIDEGATNPKFPLISNAGFVLLRHTTETGEGRTLTFYSLYMHLLSLNEYGKAGASDADLPEFLRKPTGPTARGQVTPAVSGDGKKVRRKDVLGWLGRYEGMPHLHFEIFMLPADFDAYFGRTQLGNSTPTPSTGTDWWGHAYFIIPAGSTFRRLPEKVDTHDKLNGIEFKPGQEGSNSSLSLLVETYFSLGSKYTNVWTVAQDGTRTLLTLQPVEEKGYEYDLYKRATALYPSCPSDGYELLRFGRILSPSPKLPENERVTWIKVNWAAGKVGYIDVNDASIHKFSDADFLAFTGWQKVSEGNTPFDSDGMCDLDALKKIVNDAAPHEVLAEPGETTEAHKSSVLSAYVKGNDQVRRQLRGLVCNAPSEWDSTGNEERYARLLDEGGFYHGNDKGYNDFMKHLKAVQFWKNTGLPEGKKLWFFHPLAFIRNFRRCDWLTLQEQIQLLPRNSISDAGGHISWSESKRRFTEGNDDSRGKSPPRMWLALNHIYRKYGIGGSPRKAHFLGQIFKETGALCSTRENGDASYFRKMYENYSTSDAAYDFDHKKAWLDRLGFLKGRDRVAYIAQRPGEVRNKALAGENIQLGDGPRFCGRGLIHLTWRKGYRLYGEYCAKDFTSDPNPLLLQSDAEVAADSAGYFWAKTRIDKKADNGASDLDVKACFGLVGGAGGLPARQQFFRYTYFILNDASDFPAESILRRQDYE</sequence>
<organism evidence="1 2">
    <name type="scientific">Burkholderia lata (strain ATCC 17760 / DSM 23089 / LMG 22485 / NCIMB 9086 / R18194 / 383)</name>
    <dbReference type="NCBI Taxonomy" id="482957"/>
    <lineage>
        <taxon>Bacteria</taxon>
        <taxon>Pseudomonadati</taxon>
        <taxon>Pseudomonadota</taxon>
        <taxon>Betaproteobacteria</taxon>
        <taxon>Burkholderiales</taxon>
        <taxon>Burkholderiaceae</taxon>
        <taxon>Burkholderia</taxon>
        <taxon>Burkholderia cepacia complex</taxon>
    </lineage>
</organism>
<reference evidence="1 2" key="1">
    <citation type="submission" date="2019-09" db="EMBL/GenBank/DDBJ databases">
        <authorList>
            <person name="Depoorter E."/>
        </authorList>
    </citation>
    <scope>NUCLEOTIDE SEQUENCE [LARGE SCALE GENOMIC DNA]</scope>
    <source>
        <strain evidence="1">R-15945</strain>
    </source>
</reference>